<feature type="non-terminal residue" evidence="1">
    <location>
        <position position="1"/>
    </location>
</feature>
<reference evidence="1 2" key="1">
    <citation type="journal article" date="2016" name="PLoS ONE">
        <title>A First Insight into the Genome of the Filter-Feeder Mussel Mytilus galloprovincialis.</title>
        <authorList>
            <person name="Murgarella M."/>
            <person name="Puiu D."/>
            <person name="Novoa B."/>
            <person name="Figueras A."/>
            <person name="Posada D."/>
            <person name="Canchaya C."/>
        </authorList>
    </citation>
    <scope>NUCLEOTIDE SEQUENCE [LARGE SCALE GENOMIC DNA]</scope>
    <source>
        <tissue evidence="1">Muscle</tissue>
    </source>
</reference>
<protein>
    <submittedName>
        <fullName evidence="1">Uncharacterized protein</fullName>
    </submittedName>
</protein>
<keyword evidence="2" id="KW-1185">Reference proteome</keyword>
<gene>
    <name evidence="1" type="ORF">AM593_03136</name>
</gene>
<evidence type="ECO:0000313" key="2">
    <source>
        <dbReference type="Proteomes" id="UP000266721"/>
    </source>
</evidence>
<dbReference type="AlphaFoldDB" id="A0A3L5TVG6"/>
<proteinExistence type="predicted"/>
<name>A0A3L5TVG6_MYTGA</name>
<comment type="caution">
    <text evidence="1">The sequence shown here is derived from an EMBL/GenBank/DDBJ whole genome shotgun (WGS) entry which is preliminary data.</text>
</comment>
<accession>A0A3L5TVG6</accession>
<sequence>MNPINNHRRRETSSISNCDVSLALGNIQLSVGSDHQMAQSACMGLAQDAVYPSAIPRACSGGKTCESICADATSTMNKYSTAGGPLSTARCVNAFHIYTRRGQEDVPSQPFVVSWKYGKICFVQQRVNQEQDRGTRGTTYQNMILCGKSQVITTLLKRLYHLDLDKYILFDHLNINSIVILEQTYRWPIPEGAQHFVLLIYFQMHDGSPSIK</sequence>
<organism evidence="1 2">
    <name type="scientific">Mytilus galloprovincialis</name>
    <name type="common">Mediterranean mussel</name>
    <dbReference type="NCBI Taxonomy" id="29158"/>
    <lineage>
        <taxon>Eukaryota</taxon>
        <taxon>Metazoa</taxon>
        <taxon>Spiralia</taxon>
        <taxon>Lophotrochozoa</taxon>
        <taxon>Mollusca</taxon>
        <taxon>Bivalvia</taxon>
        <taxon>Autobranchia</taxon>
        <taxon>Pteriomorphia</taxon>
        <taxon>Mytilida</taxon>
        <taxon>Mytiloidea</taxon>
        <taxon>Mytilidae</taxon>
        <taxon>Mytilinae</taxon>
        <taxon>Mytilus</taxon>
    </lineage>
</organism>
<dbReference type="EMBL" id="KV582024">
    <property type="protein sequence ID" value="OPL33655.1"/>
    <property type="molecule type" value="Genomic_DNA"/>
</dbReference>
<evidence type="ECO:0000313" key="1">
    <source>
        <dbReference type="EMBL" id="OPL33655.1"/>
    </source>
</evidence>
<dbReference type="Proteomes" id="UP000266721">
    <property type="component" value="Unassembled WGS sequence"/>
</dbReference>